<dbReference type="Gene3D" id="3.90.1530.10">
    <property type="entry name" value="Conserved hypothetical protein from pyrococcus furiosus pfu- 392566-001, ParB domain"/>
    <property type="match status" value="1"/>
</dbReference>
<dbReference type="InterPro" id="IPR002941">
    <property type="entry name" value="DNA_methylase_N4/N6"/>
</dbReference>
<protein>
    <recommendedName>
        <fullName evidence="3">ParB-like N-terminal domain-containing protein</fullName>
    </recommendedName>
</protein>
<dbReference type="GO" id="GO:0005694">
    <property type="term" value="C:chromosome"/>
    <property type="evidence" value="ECO:0007669"/>
    <property type="project" value="TreeGrafter"/>
</dbReference>
<dbReference type="SUPFAM" id="SSF110849">
    <property type="entry name" value="ParB/Sulfiredoxin"/>
    <property type="match status" value="1"/>
</dbReference>
<dbReference type="PANTHER" id="PTHR33375">
    <property type="entry name" value="CHROMOSOME-PARTITIONING PROTEIN PARB-RELATED"/>
    <property type="match status" value="1"/>
</dbReference>
<dbReference type="InterPro" id="IPR036086">
    <property type="entry name" value="ParB/Sulfiredoxin_sf"/>
</dbReference>
<dbReference type="InterPro" id="IPR001091">
    <property type="entry name" value="RM_Methyltransferase"/>
</dbReference>
<evidence type="ECO:0000256" key="1">
    <source>
        <dbReference type="ARBA" id="ARBA00022603"/>
    </source>
</evidence>
<reference evidence="4" key="1">
    <citation type="journal article" date="2015" name="Nature">
        <title>Complex archaea that bridge the gap between prokaryotes and eukaryotes.</title>
        <authorList>
            <person name="Spang A."/>
            <person name="Saw J.H."/>
            <person name="Jorgensen S.L."/>
            <person name="Zaremba-Niedzwiedzka K."/>
            <person name="Martijn J."/>
            <person name="Lind A.E."/>
            <person name="van Eijk R."/>
            <person name="Schleper C."/>
            <person name="Guy L."/>
            <person name="Ettema T.J."/>
        </authorList>
    </citation>
    <scope>NUCLEOTIDE SEQUENCE</scope>
</reference>
<dbReference type="PANTHER" id="PTHR33375:SF1">
    <property type="entry name" value="CHROMOSOME-PARTITIONING PROTEIN PARB-RELATED"/>
    <property type="match status" value="1"/>
</dbReference>
<evidence type="ECO:0000256" key="2">
    <source>
        <dbReference type="ARBA" id="ARBA00022679"/>
    </source>
</evidence>
<dbReference type="Pfam" id="PF01555">
    <property type="entry name" value="N6_N4_Mtase"/>
    <property type="match status" value="1"/>
</dbReference>
<name>A0A0F9ST79_9ZZZZ</name>
<proteinExistence type="predicted"/>
<sequence length="432" mass="49205">MKELKIQHIQMQFLGGAEDTEVTREIEELSESIRERGLLHPLAVQDLNTTPPSYMVRAGRKRLRACEMIGHMEVPCVIVSGDEKELKLIQIEENLRRYNLPWWEICEYVADWHALRQEEKGIAEPKKGKAKRERPGHSMRDTAAELGKSLGFISEAIALDAAVKRDPVLRKIKDRDTAIRLVRSAAKRIEAELGAEAPVEFAINQVYNGSATDILKQFPHSSFNACITDPPWLKYVDEKLTRDDDTVPVFKEVYRVLKPDSFLYMFVGFEDFRSYSRRLPHFGFTVAKTPLFWVKKELRVVFEGTPPVQDARAKLHGVVISKGARAWEYSRDFELILLAVKGSPSLTHSTQQSSVLVYPPLPPVKLTHPHEKPIKAIQHILRDCSHEGSVILDPFAGSGAHVEACESLKRRWIAIERDHTAYEGIKKRMGKK</sequence>
<dbReference type="SUPFAM" id="SSF53335">
    <property type="entry name" value="S-adenosyl-L-methionine-dependent methyltransferases"/>
    <property type="match status" value="1"/>
</dbReference>
<gene>
    <name evidence="4" type="ORF">LCGC14_0478320</name>
</gene>
<dbReference type="SMART" id="SM00470">
    <property type="entry name" value="ParB"/>
    <property type="match status" value="1"/>
</dbReference>
<dbReference type="InterPro" id="IPR050336">
    <property type="entry name" value="Chromosome_partition/occlusion"/>
</dbReference>
<dbReference type="InterPro" id="IPR029063">
    <property type="entry name" value="SAM-dependent_MTases_sf"/>
</dbReference>
<dbReference type="GO" id="GO:0008170">
    <property type="term" value="F:N-methyltransferase activity"/>
    <property type="evidence" value="ECO:0007669"/>
    <property type="project" value="InterPro"/>
</dbReference>
<dbReference type="PRINTS" id="PR00508">
    <property type="entry name" value="S21N4MTFRASE"/>
</dbReference>
<dbReference type="GO" id="GO:0032259">
    <property type="term" value="P:methylation"/>
    <property type="evidence" value="ECO:0007669"/>
    <property type="project" value="UniProtKB-KW"/>
</dbReference>
<evidence type="ECO:0000259" key="3">
    <source>
        <dbReference type="SMART" id="SM00470"/>
    </source>
</evidence>
<evidence type="ECO:0000313" key="4">
    <source>
        <dbReference type="EMBL" id="KKN65787.1"/>
    </source>
</evidence>
<organism evidence="4">
    <name type="scientific">marine sediment metagenome</name>
    <dbReference type="NCBI Taxonomy" id="412755"/>
    <lineage>
        <taxon>unclassified sequences</taxon>
        <taxon>metagenomes</taxon>
        <taxon>ecological metagenomes</taxon>
    </lineage>
</organism>
<comment type="caution">
    <text evidence="4">The sequence shown here is derived from an EMBL/GenBank/DDBJ whole genome shotgun (WGS) entry which is preliminary data.</text>
</comment>
<dbReference type="Pfam" id="PF02195">
    <property type="entry name" value="ParB_N"/>
    <property type="match status" value="1"/>
</dbReference>
<dbReference type="EMBL" id="LAZR01000516">
    <property type="protein sequence ID" value="KKN65787.1"/>
    <property type="molecule type" value="Genomic_DNA"/>
</dbReference>
<dbReference type="InterPro" id="IPR003115">
    <property type="entry name" value="ParB_N"/>
</dbReference>
<accession>A0A0F9ST79</accession>
<dbReference type="GO" id="GO:0003677">
    <property type="term" value="F:DNA binding"/>
    <property type="evidence" value="ECO:0007669"/>
    <property type="project" value="InterPro"/>
</dbReference>
<keyword evidence="1" id="KW-0489">Methyltransferase</keyword>
<dbReference type="Gene3D" id="3.40.50.150">
    <property type="entry name" value="Vaccinia Virus protein VP39"/>
    <property type="match status" value="1"/>
</dbReference>
<dbReference type="AlphaFoldDB" id="A0A0F9ST79"/>
<keyword evidence="2" id="KW-0808">Transferase</keyword>
<feature type="domain" description="ParB-like N-terminal" evidence="3">
    <location>
        <begin position="2"/>
        <end position="95"/>
    </location>
</feature>
<dbReference type="GO" id="GO:0007059">
    <property type="term" value="P:chromosome segregation"/>
    <property type="evidence" value="ECO:0007669"/>
    <property type="project" value="TreeGrafter"/>
</dbReference>